<keyword evidence="2" id="KW-1185">Reference proteome</keyword>
<evidence type="ECO:0000313" key="1">
    <source>
        <dbReference type="EMBL" id="RDX74971.1"/>
    </source>
</evidence>
<proteinExistence type="predicted"/>
<sequence>MKANFKENNQLVVNEFINIGRYKARLVVKGYMQEERVKIVQLIFTLTTAKNWHLQQLHGFKHPSPIRYTSFSIHFMDLSKQVDNETSIVLAQRKYELELLDDACILSCKPTSTPMDPNLKLLANESHSHPDPSSYHRLIEFMEECIFFSTSSNLILTTFNDSDWASYPYS</sequence>
<evidence type="ECO:0000313" key="2">
    <source>
        <dbReference type="Proteomes" id="UP000257109"/>
    </source>
</evidence>
<dbReference type="EMBL" id="QJKJ01009992">
    <property type="protein sequence ID" value="RDX74971.1"/>
    <property type="molecule type" value="Genomic_DNA"/>
</dbReference>
<dbReference type="AlphaFoldDB" id="A0A371F9K0"/>
<accession>A0A371F9K0</accession>
<feature type="non-terminal residue" evidence="1">
    <location>
        <position position="1"/>
    </location>
</feature>
<comment type="caution">
    <text evidence="1">The sequence shown here is derived from an EMBL/GenBank/DDBJ whole genome shotgun (WGS) entry which is preliminary data.</text>
</comment>
<organism evidence="1 2">
    <name type="scientific">Mucuna pruriens</name>
    <name type="common">Velvet bean</name>
    <name type="synonym">Dolichos pruriens</name>
    <dbReference type="NCBI Taxonomy" id="157652"/>
    <lineage>
        <taxon>Eukaryota</taxon>
        <taxon>Viridiplantae</taxon>
        <taxon>Streptophyta</taxon>
        <taxon>Embryophyta</taxon>
        <taxon>Tracheophyta</taxon>
        <taxon>Spermatophyta</taxon>
        <taxon>Magnoliopsida</taxon>
        <taxon>eudicotyledons</taxon>
        <taxon>Gunneridae</taxon>
        <taxon>Pentapetalae</taxon>
        <taxon>rosids</taxon>
        <taxon>fabids</taxon>
        <taxon>Fabales</taxon>
        <taxon>Fabaceae</taxon>
        <taxon>Papilionoideae</taxon>
        <taxon>50 kb inversion clade</taxon>
        <taxon>NPAAA clade</taxon>
        <taxon>indigoferoid/millettioid clade</taxon>
        <taxon>Phaseoleae</taxon>
        <taxon>Mucuna</taxon>
    </lineage>
</organism>
<gene>
    <name evidence="1" type="ORF">CR513_45210</name>
</gene>
<dbReference type="Proteomes" id="UP000257109">
    <property type="component" value="Unassembled WGS sequence"/>
</dbReference>
<protein>
    <submittedName>
        <fullName evidence="1">Uncharacterized protein</fullName>
    </submittedName>
</protein>
<reference evidence="1" key="1">
    <citation type="submission" date="2018-05" db="EMBL/GenBank/DDBJ databases">
        <title>Draft genome of Mucuna pruriens seed.</title>
        <authorList>
            <person name="Nnadi N.E."/>
            <person name="Vos R."/>
            <person name="Hasami M.H."/>
            <person name="Devisetty U.K."/>
            <person name="Aguiy J.C."/>
        </authorList>
    </citation>
    <scope>NUCLEOTIDE SEQUENCE [LARGE SCALE GENOMIC DNA]</scope>
    <source>
        <strain evidence="1">JCA_2017</strain>
    </source>
</reference>
<name>A0A371F9K0_MUCPR</name>